<accession>A0A9D4JGC8</accession>
<reference evidence="1" key="2">
    <citation type="submission" date="2020-11" db="EMBL/GenBank/DDBJ databases">
        <authorList>
            <person name="McCartney M.A."/>
            <person name="Auch B."/>
            <person name="Kono T."/>
            <person name="Mallez S."/>
            <person name="Becker A."/>
            <person name="Gohl D.M."/>
            <person name="Silverstein K.A.T."/>
            <person name="Koren S."/>
            <person name="Bechman K.B."/>
            <person name="Herman A."/>
            <person name="Abrahante J.E."/>
            <person name="Garbe J."/>
        </authorList>
    </citation>
    <scope>NUCLEOTIDE SEQUENCE</scope>
    <source>
        <strain evidence="1">Duluth1</strain>
        <tissue evidence="1">Whole animal</tissue>
    </source>
</reference>
<sequence length="61" mass="6863">MGDISTVMQKKRLSISRGHTHIGLSSASTNRHHDDDRRYGEIFCTLNIKPALNACVLFCVF</sequence>
<dbReference type="Proteomes" id="UP000828390">
    <property type="component" value="Unassembled WGS sequence"/>
</dbReference>
<proteinExistence type="predicted"/>
<keyword evidence="2" id="KW-1185">Reference proteome</keyword>
<protein>
    <submittedName>
        <fullName evidence="1">Uncharacterized protein</fullName>
    </submittedName>
</protein>
<dbReference type="EMBL" id="JAIWYP010000006">
    <property type="protein sequence ID" value="KAH3810860.1"/>
    <property type="molecule type" value="Genomic_DNA"/>
</dbReference>
<evidence type="ECO:0000313" key="2">
    <source>
        <dbReference type="Proteomes" id="UP000828390"/>
    </source>
</evidence>
<dbReference type="AlphaFoldDB" id="A0A9D4JGC8"/>
<gene>
    <name evidence="1" type="ORF">DPMN_139258</name>
</gene>
<comment type="caution">
    <text evidence="1">The sequence shown here is derived from an EMBL/GenBank/DDBJ whole genome shotgun (WGS) entry which is preliminary data.</text>
</comment>
<name>A0A9D4JGC8_DREPO</name>
<reference evidence="1" key="1">
    <citation type="journal article" date="2019" name="bioRxiv">
        <title>The Genome of the Zebra Mussel, Dreissena polymorpha: A Resource for Invasive Species Research.</title>
        <authorList>
            <person name="McCartney M.A."/>
            <person name="Auch B."/>
            <person name="Kono T."/>
            <person name="Mallez S."/>
            <person name="Zhang Y."/>
            <person name="Obille A."/>
            <person name="Becker A."/>
            <person name="Abrahante J.E."/>
            <person name="Garbe J."/>
            <person name="Badalamenti J.P."/>
            <person name="Herman A."/>
            <person name="Mangelson H."/>
            <person name="Liachko I."/>
            <person name="Sullivan S."/>
            <person name="Sone E.D."/>
            <person name="Koren S."/>
            <person name="Silverstein K.A.T."/>
            <person name="Beckman K.B."/>
            <person name="Gohl D.M."/>
        </authorList>
    </citation>
    <scope>NUCLEOTIDE SEQUENCE</scope>
    <source>
        <strain evidence="1">Duluth1</strain>
        <tissue evidence="1">Whole animal</tissue>
    </source>
</reference>
<evidence type="ECO:0000313" key="1">
    <source>
        <dbReference type="EMBL" id="KAH3810860.1"/>
    </source>
</evidence>
<organism evidence="1 2">
    <name type="scientific">Dreissena polymorpha</name>
    <name type="common">Zebra mussel</name>
    <name type="synonym">Mytilus polymorpha</name>
    <dbReference type="NCBI Taxonomy" id="45954"/>
    <lineage>
        <taxon>Eukaryota</taxon>
        <taxon>Metazoa</taxon>
        <taxon>Spiralia</taxon>
        <taxon>Lophotrochozoa</taxon>
        <taxon>Mollusca</taxon>
        <taxon>Bivalvia</taxon>
        <taxon>Autobranchia</taxon>
        <taxon>Heteroconchia</taxon>
        <taxon>Euheterodonta</taxon>
        <taxon>Imparidentia</taxon>
        <taxon>Neoheterodontei</taxon>
        <taxon>Myida</taxon>
        <taxon>Dreissenoidea</taxon>
        <taxon>Dreissenidae</taxon>
        <taxon>Dreissena</taxon>
    </lineage>
</organism>